<reference evidence="1 2" key="1">
    <citation type="submission" date="2017-12" db="EMBL/GenBank/DDBJ databases">
        <authorList>
            <person name="Pombert J.-F."/>
            <person name="Haag K.L."/>
            <person name="Ebert D."/>
        </authorList>
    </citation>
    <scope>NUCLEOTIDE SEQUENCE [LARGE SCALE GENOMIC DNA]</scope>
    <source>
        <strain evidence="1">IL-G-3</strain>
    </source>
</reference>
<keyword evidence="2" id="KW-1185">Reference proteome</keyword>
<organism evidence="1 2">
    <name type="scientific">Hamiltosporidium tvaerminnensis</name>
    <dbReference type="NCBI Taxonomy" id="1176355"/>
    <lineage>
        <taxon>Eukaryota</taxon>
        <taxon>Fungi</taxon>
        <taxon>Fungi incertae sedis</taxon>
        <taxon>Microsporidia</taxon>
        <taxon>Dubosqiidae</taxon>
        <taxon>Hamiltosporidium</taxon>
    </lineage>
</organism>
<accession>A0A4Q9LX97</accession>
<dbReference type="VEuPathDB" id="MicrosporidiaDB:CWI38_0739p0040"/>
<proteinExistence type="predicted"/>
<evidence type="ECO:0000313" key="1">
    <source>
        <dbReference type="EMBL" id="TBU12481.1"/>
    </source>
</evidence>
<dbReference type="AlphaFoldDB" id="A0A4Q9LX97"/>
<sequence length="84" mass="9701">MILINLKNSLFYTPFSDEINSVSFFTTNATHRQNYETTDNIKNKEIVLKHLNALNINLLNIHFPVKIPMVLQQQNISDVEDGLI</sequence>
<comment type="caution">
    <text evidence="1">The sequence shown here is derived from an EMBL/GenBank/DDBJ whole genome shotgun (WGS) entry which is preliminary data.</text>
</comment>
<dbReference type="EMBL" id="PITK01000739">
    <property type="protein sequence ID" value="TBU12481.1"/>
    <property type="molecule type" value="Genomic_DNA"/>
</dbReference>
<evidence type="ECO:0000313" key="2">
    <source>
        <dbReference type="Proteomes" id="UP000292282"/>
    </source>
</evidence>
<gene>
    <name evidence="1" type="ORF">CWI38_0739p0040</name>
</gene>
<protein>
    <submittedName>
        <fullName evidence="1">Uncharacterized protein</fullName>
    </submittedName>
</protein>
<name>A0A4Q9LX97_9MICR</name>
<dbReference type="Proteomes" id="UP000292282">
    <property type="component" value="Unassembled WGS sequence"/>
</dbReference>
<feature type="non-terminal residue" evidence="1">
    <location>
        <position position="84"/>
    </location>
</feature>